<dbReference type="PANTHER" id="PTHR43651:SF3">
    <property type="entry name" value="1,4-ALPHA-GLUCAN-BRANCHING ENZYME"/>
    <property type="match status" value="1"/>
</dbReference>
<name>A0A6V7PEK8_ANACO</name>
<dbReference type="InterPro" id="IPR017853">
    <property type="entry name" value="GH"/>
</dbReference>
<dbReference type="SUPFAM" id="SSF51445">
    <property type="entry name" value="(Trans)glycosidases"/>
    <property type="match status" value="1"/>
</dbReference>
<dbReference type="PANTHER" id="PTHR43651">
    <property type="entry name" value="1,4-ALPHA-GLUCAN-BRANCHING ENZYME"/>
    <property type="match status" value="1"/>
</dbReference>
<dbReference type="Gene3D" id="1.10.10.10">
    <property type="entry name" value="Winged helix-like DNA-binding domain superfamily/Winged helix DNA-binding domain"/>
    <property type="match status" value="1"/>
</dbReference>
<dbReference type="GO" id="GO:0003844">
    <property type="term" value="F:1,4-alpha-glucan branching enzyme activity"/>
    <property type="evidence" value="ECO:0007669"/>
    <property type="project" value="TreeGrafter"/>
</dbReference>
<dbReference type="GO" id="GO:0005982">
    <property type="term" value="P:starch metabolic process"/>
    <property type="evidence" value="ECO:0007669"/>
    <property type="project" value="TreeGrafter"/>
</dbReference>
<dbReference type="AlphaFoldDB" id="A0A6V7PEK8"/>
<reference evidence="1" key="1">
    <citation type="submission" date="2020-07" db="EMBL/GenBank/DDBJ databases">
        <authorList>
            <person name="Lin J."/>
        </authorList>
    </citation>
    <scope>NUCLEOTIDE SEQUENCE</scope>
</reference>
<proteinExistence type="predicted"/>
<sequence>MLRKFDSGVKVIQNKSHSDDEVFARIKSLAQKPDALRKGISPSDAAFTLGIAPALAKEHLLTAESKDGQLSIRLKIEAFICNVEPYDLVPYKITSCDTSLVHAVIIGCGILAFLTTEVGRWWLEEYKFDGFRFDLMYTHHELQVSFTGNYNEYFGFATDVDAVVYLMLVNDLMHGLFPEAVTIGGLNFFSKLKDEDWKVGDIVHTLTNRRWSEKCVAYAESHDQALVGDKTIAFWLMNKDMYDFMALDRPVRVFALCSEFFQIFRRVVDSVPTYGSYPEIYGILSSTKATKDEDLGCSRVASAGLCTGTALMVVPVQKVYRYTLMVVPVQMW</sequence>
<dbReference type="Gene3D" id="3.20.20.80">
    <property type="entry name" value="Glycosidases"/>
    <property type="match status" value="2"/>
</dbReference>
<dbReference type="InterPro" id="IPR036388">
    <property type="entry name" value="WH-like_DNA-bd_sf"/>
</dbReference>
<dbReference type="InterPro" id="IPR040608">
    <property type="entry name" value="Snf8/Vps36"/>
</dbReference>
<organism evidence="1">
    <name type="scientific">Ananas comosus var. bracteatus</name>
    <name type="common">red pineapple</name>
    <dbReference type="NCBI Taxonomy" id="296719"/>
    <lineage>
        <taxon>Eukaryota</taxon>
        <taxon>Viridiplantae</taxon>
        <taxon>Streptophyta</taxon>
        <taxon>Embryophyta</taxon>
        <taxon>Tracheophyta</taxon>
        <taxon>Spermatophyta</taxon>
        <taxon>Magnoliopsida</taxon>
        <taxon>Liliopsida</taxon>
        <taxon>Poales</taxon>
        <taxon>Bromeliaceae</taxon>
        <taxon>Bromelioideae</taxon>
        <taxon>Ananas</taxon>
    </lineage>
</organism>
<dbReference type="GO" id="GO:0005737">
    <property type="term" value="C:cytoplasm"/>
    <property type="evidence" value="ECO:0007669"/>
    <property type="project" value="TreeGrafter"/>
</dbReference>
<evidence type="ECO:0000313" key="1">
    <source>
        <dbReference type="EMBL" id="CAD1829255.1"/>
    </source>
</evidence>
<protein>
    <submittedName>
        <fullName evidence="1">Uncharacterized protein</fullName>
    </submittedName>
</protein>
<dbReference type="EMBL" id="LR862147">
    <property type="protein sequence ID" value="CAD1829255.1"/>
    <property type="molecule type" value="Genomic_DNA"/>
</dbReference>
<dbReference type="Pfam" id="PF04157">
    <property type="entry name" value="EAP30"/>
    <property type="match status" value="1"/>
</dbReference>
<gene>
    <name evidence="1" type="ORF">CB5_LOCUS12466</name>
</gene>
<accession>A0A6V7PEK8</accession>